<evidence type="ECO:0000313" key="2">
    <source>
        <dbReference type="Proteomes" id="UP001054252"/>
    </source>
</evidence>
<sequence>MGNQNLSFVHGLDLLNPACFGALKLLYGDDFDSLVNGSVCAAFRG</sequence>
<gene>
    <name evidence="1" type="ORF">SLEP1_g25670</name>
</gene>
<protein>
    <submittedName>
        <fullName evidence="1">Uncharacterized protein</fullName>
    </submittedName>
</protein>
<reference evidence="1 2" key="1">
    <citation type="journal article" date="2021" name="Commun. Biol.">
        <title>The genome of Shorea leprosula (Dipterocarpaceae) highlights the ecological relevance of drought in aseasonal tropical rainforests.</title>
        <authorList>
            <person name="Ng K.K.S."/>
            <person name="Kobayashi M.J."/>
            <person name="Fawcett J.A."/>
            <person name="Hatakeyama M."/>
            <person name="Paape T."/>
            <person name="Ng C.H."/>
            <person name="Ang C.C."/>
            <person name="Tnah L.H."/>
            <person name="Lee C.T."/>
            <person name="Nishiyama T."/>
            <person name="Sese J."/>
            <person name="O'Brien M.J."/>
            <person name="Copetti D."/>
            <person name="Mohd Noor M.I."/>
            <person name="Ong R.C."/>
            <person name="Putra M."/>
            <person name="Sireger I.Z."/>
            <person name="Indrioko S."/>
            <person name="Kosugi Y."/>
            <person name="Izuno A."/>
            <person name="Isagi Y."/>
            <person name="Lee S.L."/>
            <person name="Shimizu K.K."/>
        </authorList>
    </citation>
    <scope>NUCLEOTIDE SEQUENCE [LARGE SCALE GENOMIC DNA]</scope>
    <source>
        <strain evidence="1">214</strain>
    </source>
</reference>
<dbReference type="EMBL" id="BPVZ01000042">
    <property type="protein sequence ID" value="GKV14863.1"/>
    <property type="molecule type" value="Genomic_DNA"/>
</dbReference>
<name>A0AAV5JQX9_9ROSI</name>
<proteinExistence type="predicted"/>
<keyword evidence="2" id="KW-1185">Reference proteome</keyword>
<comment type="caution">
    <text evidence="1">The sequence shown here is derived from an EMBL/GenBank/DDBJ whole genome shotgun (WGS) entry which is preliminary data.</text>
</comment>
<organism evidence="1 2">
    <name type="scientific">Rubroshorea leprosula</name>
    <dbReference type="NCBI Taxonomy" id="152421"/>
    <lineage>
        <taxon>Eukaryota</taxon>
        <taxon>Viridiplantae</taxon>
        <taxon>Streptophyta</taxon>
        <taxon>Embryophyta</taxon>
        <taxon>Tracheophyta</taxon>
        <taxon>Spermatophyta</taxon>
        <taxon>Magnoliopsida</taxon>
        <taxon>eudicotyledons</taxon>
        <taxon>Gunneridae</taxon>
        <taxon>Pentapetalae</taxon>
        <taxon>rosids</taxon>
        <taxon>malvids</taxon>
        <taxon>Malvales</taxon>
        <taxon>Dipterocarpaceae</taxon>
        <taxon>Rubroshorea</taxon>
    </lineage>
</organism>
<accession>A0AAV5JQX9</accession>
<dbReference type="AlphaFoldDB" id="A0AAV5JQX9"/>
<evidence type="ECO:0000313" key="1">
    <source>
        <dbReference type="EMBL" id="GKV14863.1"/>
    </source>
</evidence>
<dbReference type="Proteomes" id="UP001054252">
    <property type="component" value="Unassembled WGS sequence"/>
</dbReference>